<organism evidence="1 2">
    <name type="scientific">Melastoma candidum</name>
    <dbReference type="NCBI Taxonomy" id="119954"/>
    <lineage>
        <taxon>Eukaryota</taxon>
        <taxon>Viridiplantae</taxon>
        <taxon>Streptophyta</taxon>
        <taxon>Embryophyta</taxon>
        <taxon>Tracheophyta</taxon>
        <taxon>Spermatophyta</taxon>
        <taxon>Magnoliopsida</taxon>
        <taxon>eudicotyledons</taxon>
        <taxon>Gunneridae</taxon>
        <taxon>Pentapetalae</taxon>
        <taxon>rosids</taxon>
        <taxon>malvids</taxon>
        <taxon>Myrtales</taxon>
        <taxon>Melastomataceae</taxon>
        <taxon>Melastomatoideae</taxon>
        <taxon>Melastomateae</taxon>
        <taxon>Melastoma</taxon>
    </lineage>
</organism>
<comment type="caution">
    <text evidence="1">The sequence shown here is derived from an EMBL/GenBank/DDBJ whole genome shotgun (WGS) entry which is preliminary data.</text>
</comment>
<reference evidence="2" key="1">
    <citation type="journal article" date="2023" name="Front. Plant Sci.">
        <title>Chromosomal-level genome assembly of Melastoma candidum provides insights into trichome evolution.</title>
        <authorList>
            <person name="Zhong Y."/>
            <person name="Wu W."/>
            <person name="Sun C."/>
            <person name="Zou P."/>
            <person name="Liu Y."/>
            <person name="Dai S."/>
            <person name="Zhou R."/>
        </authorList>
    </citation>
    <scope>NUCLEOTIDE SEQUENCE [LARGE SCALE GENOMIC DNA]</scope>
</reference>
<sequence>MSTRVTNISDLVQRVTGSCLLQPLGSARHCGSLPPESDTSGDDSDEHISESPRDAEGEHRLEEDGGELVEANVEGEEANKRREAESWERSKRELRSERLVLEMEALMSEVFDAVSGVKRAYVALQDAHNPWDPDRMRAADVSLVGQLRRLGVLRERYQKSVTCRGGIVGGGGVGGFGGVGLGVREVVAPYEAVVDDLQRQVKAGEAEVESLKEKLRCLAGGGDGGGKKGRSLSNRKLAFGAGHVAAAPSPELFEATMGQVRETAKSFTSLVISLMRSAHWDIAAAVRSIESADPTDTFKNTSIIGVHHAKYALESYVCRKFFKGFDHETFYMDGSLSSLLNPEQHRRECFTQFRDMKSMDPVELLGVLPSCQFGKFCSKKYLSIVHPRMEESFFGNSEHHRQVSQGNHPRTQFYKEFLGLAKSVWLLHLLAFSLDPAPSLFEASRGAEFHPEYMESVVRFFGGQVPAGHVVGFPVSPGFRLGTSNGNTKSVIKARVYLVSRS</sequence>
<keyword evidence="2" id="KW-1185">Reference proteome</keyword>
<evidence type="ECO:0000313" key="2">
    <source>
        <dbReference type="Proteomes" id="UP001057402"/>
    </source>
</evidence>
<gene>
    <name evidence="1" type="ORF">MLD38_011544</name>
</gene>
<proteinExistence type="predicted"/>
<evidence type="ECO:0000313" key="1">
    <source>
        <dbReference type="EMBL" id="KAI4373418.1"/>
    </source>
</evidence>
<dbReference type="Proteomes" id="UP001057402">
    <property type="component" value="Chromosome 4"/>
</dbReference>
<accession>A0ACB9R4J1</accession>
<protein>
    <submittedName>
        <fullName evidence="1">Uncharacterized protein</fullName>
    </submittedName>
</protein>
<dbReference type="EMBL" id="CM042883">
    <property type="protein sequence ID" value="KAI4373418.1"/>
    <property type="molecule type" value="Genomic_DNA"/>
</dbReference>
<name>A0ACB9R4J1_9MYRT</name>